<dbReference type="SUPFAM" id="SSF52833">
    <property type="entry name" value="Thioredoxin-like"/>
    <property type="match status" value="1"/>
</dbReference>
<dbReference type="PATRIC" id="fig|507626.3.peg.2842"/>
<gene>
    <name evidence="2" type="ORF">LOKO_02844</name>
</gene>
<dbReference type="OrthoDB" id="14727at2"/>
<evidence type="ECO:0000313" key="3">
    <source>
        <dbReference type="Proteomes" id="UP000063387"/>
    </source>
</evidence>
<keyword evidence="3" id="KW-1185">Reference proteome</keyword>
<dbReference type="InterPro" id="IPR036249">
    <property type="entry name" value="Thioredoxin-like_sf"/>
</dbReference>
<dbReference type="STRING" id="507626.LOKO_02844"/>
<dbReference type="KEGG" id="hco:LOKO_02844"/>
<feature type="chain" id="PRO_5007066878" description="Metal-binding protein" evidence="1">
    <location>
        <begin position="25"/>
        <end position="147"/>
    </location>
</feature>
<sequence>MNRSITSLMLSSALLLGGAATAQAAMPDEATLYMNPECGCCHEYARLLEERGVAVTVIDDVEVGKIKQQVGLPYGKGSCHTTLMGDYAIEGHVPFEAIETLFKQRLNVGGIGLAGMPIGTPGMPGPKQGDWEVYQFTDQEPMPFMTL</sequence>
<dbReference type="Pfam" id="PF04214">
    <property type="entry name" value="DUF411"/>
    <property type="match status" value="1"/>
</dbReference>
<accession>A0A0X8HG13</accession>
<evidence type="ECO:0008006" key="4">
    <source>
        <dbReference type="Google" id="ProtNLM"/>
    </source>
</evidence>
<proteinExistence type="predicted"/>
<name>A0A0X8HG13_9GAMM</name>
<reference evidence="2 3" key="1">
    <citation type="journal article" date="2016" name="Genome Announc.">
        <title>Draft Genome Sequence of 'Halomonas chromatireducens' Strain AGD 8-3, a Haloalkaliphilic Chromate- and Selenite-Reducing Gammaproteobacterium.</title>
        <authorList>
            <person name="Sharko F.S."/>
            <person name="Shapovalova A.A."/>
            <person name="Tsygankova S.V."/>
            <person name="Komova A.V."/>
            <person name="Boulygina E.S."/>
            <person name="Teslyuk A.B."/>
            <person name="Gotovtsev P.M."/>
            <person name="Namsaraev Z.B."/>
            <person name="Khijniak T.V."/>
            <person name="Nedoluzhko A.V."/>
            <person name="Vasilov R.G."/>
        </authorList>
    </citation>
    <scope>NUCLEOTIDE SEQUENCE [LARGE SCALE GENOMIC DNA]</scope>
    <source>
        <strain evidence="2 3">AGD 8-3</strain>
    </source>
</reference>
<dbReference type="Proteomes" id="UP000063387">
    <property type="component" value="Chromosome"/>
</dbReference>
<reference evidence="2 3" key="2">
    <citation type="submission" date="2016-02" db="EMBL/GenBank/DDBJ databases">
        <authorList>
            <person name="Wen L."/>
            <person name="He K."/>
            <person name="Yang H."/>
        </authorList>
    </citation>
    <scope>NUCLEOTIDE SEQUENCE [LARGE SCALE GENOMIC DNA]</scope>
    <source>
        <strain evidence="2 3">AGD 8-3</strain>
    </source>
</reference>
<protein>
    <recommendedName>
        <fullName evidence="4">Metal-binding protein</fullName>
    </recommendedName>
</protein>
<dbReference type="AlphaFoldDB" id="A0A0X8HG13"/>
<keyword evidence="1" id="KW-0732">Signal</keyword>
<dbReference type="EMBL" id="CP014226">
    <property type="protein sequence ID" value="AMD01895.1"/>
    <property type="molecule type" value="Genomic_DNA"/>
</dbReference>
<dbReference type="RefSeq" id="WP_066450670.1">
    <property type="nucleotide sequence ID" value="NZ_CP014226.1"/>
</dbReference>
<evidence type="ECO:0000256" key="1">
    <source>
        <dbReference type="SAM" id="SignalP"/>
    </source>
</evidence>
<dbReference type="InterPro" id="IPR007332">
    <property type="entry name" value="DUF411"/>
</dbReference>
<evidence type="ECO:0000313" key="2">
    <source>
        <dbReference type="EMBL" id="AMD01895.1"/>
    </source>
</evidence>
<organism evidence="2 3">
    <name type="scientific">Halomonas chromatireducens</name>
    <dbReference type="NCBI Taxonomy" id="507626"/>
    <lineage>
        <taxon>Bacteria</taxon>
        <taxon>Pseudomonadati</taxon>
        <taxon>Pseudomonadota</taxon>
        <taxon>Gammaproteobacteria</taxon>
        <taxon>Oceanospirillales</taxon>
        <taxon>Halomonadaceae</taxon>
        <taxon>Halomonas</taxon>
    </lineage>
</organism>
<feature type="signal peptide" evidence="1">
    <location>
        <begin position="1"/>
        <end position="24"/>
    </location>
</feature>